<dbReference type="VEuPathDB" id="FungiDB:Z519_03092"/>
<feature type="region of interest" description="Disordered" evidence="9">
    <location>
        <begin position="283"/>
        <end position="372"/>
    </location>
</feature>
<dbReference type="RefSeq" id="XP_016622695.1">
    <property type="nucleotide sequence ID" value="XM_016760845.1"/>
</dbReference>
<dbReference type="GO" id="GO:0005634">
    <property type="term" value="C:nucleus"/>
    <property type="evidence" value="ECO:0007669"/>
    <property type="project" value="UniProtKB-SubCell"/>
</dbReference>
<feature type="compositionally biased region" description="Polar residues" evidence="9">
    <location>
        <begin position="352"/>
        <end position="361"/>
    </location>
</feature>
<keyword evidence="12" id="KW-1185">Reference proteome</keyword>
<dbReference type="Pfam" id="PF14608">
    <property type="entry name" value="zf-CCCH_2"/>
    <property type="match status" value="4"/>
</dbReference>
<dbReference type="HOGENOM" id="CLU_027088_1_0_1"/>
<proteinExistence type="inferred from homology"/>
<gene>
    <name evidence="11" type="ORF">Z519_03092</name>
</gene>
<comment type="subcellular location">
    <subcellularLocation>
        <location evidence="1">Nucleus</location>
    </subcellularLocation>
</comment>
<dbReference type="OrthoDB" id="438553at2759"/>
<reference evidence="11" key="1">
    <citation type="submission" date="2015-01" db="EMBL/GenBank/DDBJ databases">
        <title>The Genome Sequence of Cladophialophora bantiana CBS 173.52.</title>
        <authorList>
            <consortium name="The Broad Institute Genomics Platform"/>
            <person name="Cuomo C."/>
            <person name="de Hoog S."/>
            <person name="Gorbushina A."/>
            <person name="Stielow B."/>
            <person name="Teixiera M."/>
            <person name="Abouelleil A."/>
            <person name="Chapman S.B."/>
            <person name="Priest M."/>
            <person name="Young S.K."/>
            <person name="Wortman J."/>
            <person name="Nusbaum C."/>
            <person name="Birren B."/>
        </authorList>
    </citation>
    <scope>NUCLEOTIDE SEQUENCE [LARGE SCALE GENOMIC DNA]</scope>
    <source>
        <strain evidence="11">CBS 173.52</strain>
    </source>
</reference>
<dbReference type="Pfam" id="PF22683">
    <property type="entry name" value="Nab2-like_zf-CCCH"/>
    <property type="match status" value="1"/>
</dbReference>
<feature type="domain" description="C3H1-type" evidence="10">
    <location>
        <begin position="431"/>
        <end position="455"/>
    </location>
</feature>
<accession>A0A0D2F1J0</accession>
<keyword evidence="3 8" id="KW-0479">Metal-binding</keyword>
<dbReference type="InterPro" id="IPR040366">
    <property type="entry name" value="Nab2/ZC3H14"/>
</dbReference>
<organism evidence="11 12">
    <name type="scientific">Cladophialophora bantiana (strain ATCC 10958 / CBS 173.52 / CDC B-1940 / NIH 8579)</name>
    <name type="common">Xylohypha bantiana</name>
    <dbReference type="NCBI Taxonomy" id="1442370"/>
    <lineage>
        <taxon>Eukaryota</taxon>
        <taxon>Fungi</taxon>
        <taxon>Dikarya</taxon>
        <taxon>Ascomycota</taxon>
        <taxon>Pezizomycotina</taxon>
        <taxon>Eurotiomycetes</taxon>
        <taxon>Chaetothyriomycetidae</taxon>
        <taxon>Chaetothyriales</taxon>
        <taxon>Herpotrichiellaceae</taxon>
        <taxon>Cladophialophora</taxon>
    </lineage>
</organism>
<name>A0A0D2F1J0_CLAB1</name>
<feature type="compositionally biased region" description="Polar residues" evidence="9">
    <location>
        <begin position="286"/>
        <end position="299"/>
    </location>
</feature>
<evidence type="ECO:0000256" key="4">
    <source>
        <dbReference type="ARBA" id="ARBA00022737"/>
    </source>
</evidence>
<dbReference type="Gene3D" id="4.10.1000.40">
    <property type="match status" value="1"/>
</dbReference>
<evidence type="ECO:0000256" key="5">
    <source>
        <dbReference type="ARBA" id="ARBA00022771"/>
    </source>
</evidence>
<dbReference type="PANTHER" id="PTHR14738:SF29">
    <property type="entry name" value="ZINC FINGER CCCH DOMAIN-CONTAINING PROTEIN 14"/>
    <property type="match status" value="1"/>
</dbReference>
<sequence>MSTIALETPLAEALSGAVHSKIVEEGWTQDDDTSLAEYIVLMLANGKTQNQIASELAGELLQDAKGTTEFAQWLFDQVNLLSGGAAASDPAVISQSSEQPEQVAAPTSLPSGSTENGNSSIPAAYDMDMVDNAPENAYVVPHPRQFLNISSDILHRPRGPKGLHGGRPAGRGGRGGAINKTSDSALHRVRGNDRINTHANMRGAPKGPRNIQNREVRPGMQKALNMGMTGSAQGMQNPMMMNGGQQGQGMMQMTPQQQMEFMAMMEQQTRMLAQFTGMMPGAANPAFSQGGNLPSNQGRSLFDRVEPGRGRGGGRGRGRGGSSQNGHIKSPARASDQDTAMEGDGQTPGPEPSTTDAQPTSEGERKPQDPSNTMCHFNLRCTNKDCPYVHQSPAAPEGTVVDMSDTCQFGPACKNSKCVGKHPSPAQVRAFQAQELCKFFPNCTKPNCPFKHPTMPLCKFGANCKTPNCPFTHLQVPCRFNPCTNLRCPYKHEPGQQKTTNFADYTWTPDKQTEQDTAKQHVSDRKFVDDHAGEEELIKPETGTETQIREEVIT</sequence>
<dbReference type="Proteomes" id="UP000053789">
    <property type="component" value="Unassembled WGS sequence"/>
</dbReference>
<evidence type="ECO:0000256" key="7">
    <source>
        <dbReference type="ARBA" id="ARBA00023242"/>
    </source>
</evidence>
<feature type="compositionally biased region" description="Gly residues" evidence="9">
    <location>
        <begin position="162"/>
        <end position="176"/>
    </location>
</feature>
<evidence type="ECO:0000313" key="11">
    <source>
        <dbReference type="EMBL" id="KIW96026.1"/>
    </source>
</evidence>
<keyword evidence="4" id="KW-0677">Repeat</keyword>
<feature type="compositionally biased region" description="Basic and acidic residues" evidence="9">
    <location>
        <begin position="528"/>
        <end position="539"/>
    </location>
</feature>
<evidence type="ECO:0000256" key="1">
    <source>
        <dbReference type="ARBA" id="ARBA00004123"/>
    </source>
</evidence>
<evidence type="ECO:0000256" key="2">
    <source>
        <dbReference type="ARBA" id="ARBA00008423"/>
    </source>
</evidence>
<evidence type="ECO:0000256" key="6">
    <source>
        <dbReference type="ARBA" id="ARBA00022833"/>
    </source>
</evidence>
<keyword evidence="5 8" id="KW-0863">Zinc-finger</keyword>
<evidence type="ECO:0000256" key="9">
    <source>
        <dbReference type="SAM" id="MobiDB-lite"/>
    </source>
</evidence>
<keyword evidence="6 8" id="KW-0862">Zinc</keyword>
<protein>
    <recommendedName>
        <fullName evidence="10">C3H1-type domain-containing protein</fullName>
    </recommendedName>
</protein>
<dbReference type="InterPro" id="IPR043094">
    <property type="entry name" value="Nab2/ZC3H14_N_sf"/>
</dbReference>
<dbReference type="Gene3D" id="4.10.1000.30">
    <property type="match status" value="1"/>
</dbReference>
<evidence type="ECO:0000313" key="12">
    <source>
        <dbReference type="Proteomes" id="UP000053789"/>
    </source>
</evidence>
<dbReference type="AlphaFoldDB" id="A0A0D2F1J0"/>
<feature type="region of interest" description="Disordered" evidence="9">
    <location>
        <begin position="153"/>
        <end position="180"/>
    </location>
</feature>
<dbReference type="InterPro" id="IPR055046">
    <property type="entry name" value="Nab2-like_Znf-CCCH"/>
</dbReference>
<evidence type="ECO:0000259" key="10">
    <source>
        <dbReference type="PROSITE" id="PS50103"/>
    </source>
</evidence>
<feature type="region of interest" description="Disordered" evidence="9">
    <location>
        <begin position="528"/>
        <end position="554"/>
    </location>
</feature>
<dbReference type="GO" id="GO:0005737">
    <property type="term" value="C:cytoplasm"/>
    <property type="evidence" value="ECO:0007669"/>
    <property type="project" value="TreeGrafter"/>
</dbReference>
<dbReference type="GO" id="GO:0008143">
    <property type="term" value="F:poly(A) binding"/>
    <property type="evidence" value="ECO:0007669"/>
    <property type="project" value="InterPro"/>
</dbReference>
<feature type="zinc finger region" description="C3H1-type" evidence="8">
    <location>
        <begin position="431"/>
        <end position="455"/>
    </location>
</feature>
<evidence type="ECO:0000256" key="3">
    <source>
        <dbReference type="ARBA" id="ARBA00022723"/>
    </source>
</evidence>
<dbReference type="PANTHER" id="PTHR14738">
    <property type="entry name" value="ZINC FINGER CCCH DOMAIN-CONTAINING PROTEIN 14"/>
    <property type="match status" value="1"/>
</dbReference>
<keyword evidence="7" id="KW-0539">Nucleus</keyword>
<dbReference type="InterPro" id="IPR000571">
    <property type="entry name" value="Znf_CCCH"/>
</dbReference>
<dbReference type="GO" id="GO:0008270">
    <property type="term" value="F:zinc ion binding"/>
    <property type="evidence" value="ECO:0007669"/>
    <property type="project" value="UniProtKB-KW"/>
</dbReference>
<dbReference type="GeneID" id="27696020"/>
<feature type="compositionally biased region" description="Polar residues" evidence="9">
    <location>
        <begin position="108"/>
        <end position="120"/>
    </location>
</feature>
<evidence type="ECO:0000256" key="8">
    <source>
        <dbReference type="PROSITE-ProRule" id="PRU00723"/>
    </source>
</evidence>
<dbReference type="EMBL" id="KN846983">
    <property type="protein sequence ID" value="KIW96026.1"/>
    <property type="molecule type" value="Genomic_DNA"/>
</dbReference>
<dbReference type="Gene3D" id="1.10.340.40">
    <property type="entry name" value="Nuclear abundant poly(A) RNA-bind protein 2, N-terminal domain"/>
    <property type="match status" value="1"/>
</dbReference>
<dbReference type="PROSITE" id="PS50103">
    <property type="entry name" value="ZF_C3H1"/>
    <property type="match status" value="1"/>
</dbReference>
<dbReference type="GO" id="GO:0043488">
    <property type="term" value="P:regulation of mRNA stability"/>
    <property type="evidence" value="ECO:0007669"/>
    <property type="project" value="InterPro"/>
</dbReference>
<comment type="similarity">
    <text evidence="2">Belongs to the ZC3H14 family.</text>
</comment>
<feature type="region of interest" description="Disordered" evidence="9">
    <location>
        <begin position="91"/>
        <end position="120"/>
    </location>
</feature>
<dbReference type="FunFam" id="4.10.1000.40:FF:000002">
    <property type="entry name" value="Nuclear polyadenylated RNA-binding protein Nab2"/>
    <property type="match status" value="1"/>
</dbReference>